<evidence type="ECO:0000313" key="6">
    <source>
        <dbReference type="Proteomes" id="UP000190776"/>
    </source>
</evidence>
<proteinExistence type="inferred from homology"/>
<comment type="similarity">
    <text evidence="2">Belongs to the YPP1 family.</text>
</comment>
<dbReference type="AlphaFoldDB" id="A0A1S8BPP2"/>
<reference evidence="5 6" key="1">
    <citation type="submission" date="2017-01" db="EMBL/GenBank/DDBJ databases">
        <title>Draft genome sequence of Diplodia seriata F98.1, a fungal species involved in grapevine trunk diseases.</title>
        <authorList>
            <person name="Robert-Siegwald G."/>
            <person name="Vallet J."/>
            <person name="Abou-Mansour E."/>
            <person name="Xu J."/>
            <person name="Rey P."/>
            <person name="Bertsch C."/>
            <person name="Rego C."/>
            <person name="Larignon P."/>
            <person name="Fontaine F."/>
            <person name="Lebrun M.-H."/>
        </authorList>
    </citation>
    <scope>NUCLEOTIDE SEQUENCE [LARGE SCALE GENOMIC DNA]</scope>
    <source>
        <strain evidence="5 6">F98.1</strain>
    </source>
</reference>
<dbReference type="InterPro" id="IPR011990">
    <property type="entry name" value="TPR-like_helical_dom_sf"/>
</dbReference>
<keyword evidence="3" id="KW-0802">TPR repeat</keyword>
<feature type="region of interest" description="Disordered" evidence="4">
    <location>
        <begin position="765"/>
        <end position="909"/>
    </location>
</feature>
<evidence type="ECO:0000256" key="4">
    <source>
        <dbReference type="SAM" id="MobiDB-lite"/>
    </source>
</evidence>
<evidence type="ECO:0000256" key="3">
    <source>
        <dbReference type="PROSITE-ProRule" id="PRU00339"/>
    </source>
</evidence>
<feature type="compositionally biased region" description="Low complexity" evidence="4">
    <location>
        <begin position="777"/>
        <end position="794"/>
    </location>
</feature>
<evidence type="ECO:0008006" key="7">
    <source>
        <dbReference type="Google" id="ProtNLM"/>
    </source>
</evidence>
<accession>A0A1S8BPP2</accession>
<gene>
    <name evidence="5" type="ORF">BK809_0005929</name>
</gene>
<dbReference type="InterPro" id="IPR051722">
    <property type="entry name" value="Endocytosis_PI4K-reg_protein"/>
</dbReference>
<dbReference type="OrthoDB" id="29013at2759"/>
<organism evidence="5 6">
    <name type="scientific">Diplodia seriata</name>
    <dbReference type="NCBI Taxonomy" id="420778"/>
    <lineage>
        <taxon>Eukaryota</taxon>
        <taxon>Fungi</taxon>
        <taxon>Dikarya</taxon>
        <taxon>Ascomycota</taxon>
        <taxon>Pezizomycotina</taxon>
        <taxon>Dothideomycetes</taxon>
        <taxon>Dothideomycetes incertae sedis</taxon>
        <taxon>Botryosphaeriales</taxon>
        <taxon>Botryosphaeriaceae</taxon>
        <taxon>Diplodia</taxon>
    </lineage>
</organism>
<feature type="compositionally biased region" description="Basic residues" evidence="4">
    <location>
        <begin position="810"/>
        <end position="824"/>
    </location>
</feature>
<evidence type="ECO:0000256" key="1">
    <source>
        <dbReference type="ARBA" id="ARBA00002550"/>
    </source>
</evidence>
<dbReference type="SMART" id="SM00028">
    <property type="entry name" value="TPR"/>
    <property type="match status" value="6"/>
</dbReference>
<evidence type="ECO:0000313" key="5">
    <source>
        <dbReference type="EMBL" id="OMP89208.1"/>
    </source>
</evidence>
<dbReference type="SUPFAM" id="SSF48452">
    <property type="entry name" value="TPR-like"/>
    <property type="match status" value="1"/>
</dbReference>
<comment type="caution">
    <text evidence="5">The sequence shown here is derived from an EMBL/GenBank/DDBJ whole genome shotgun (WGS) entry which is preliminary data.</text>
</comment>
<dbReference type="PANTHER" id="PTHR23083:SF464">
    <property type="entry name" value="TETRATRICOPEPTIDE REPEAT DOMAIN 7, ISOFORM A"/>
    <property type="match status" value="1"/>
</dbReference>
<feature type="repeat" description="TPR" evidence="3">
    <location>
        <begin position="999"/>
        <end position="1032"/>
    </location>
</feature>
<dbReference type="STRING" id="420778.A0A1S8BPP2"/>
<evidence type="ECO:0000256" key="2">
    <source>
        <dbReference type="ARBA" id="ARBA00038251"/>
    </source>
</evidence>
<dbReference type="InterPro" id="IPR019734">
    <property type="entry name" value="TPR_rpt"/>
</dbReference>
<feature type="compositionally biased region" description="Basic and acidic residues" evidence="4">
    <location>
        <begin position="1060"/>
        <end position="1071"/>
    </location>
</feature>
<feature type="region of interest" description="Disordered" evidence="4">
    <location>
        <begin position="476"/>
        <end position="499"/>
    </location>
</feature>
<name>A0A1S8BPP2_9PEZI</name>
<dbReference type="PANTHER" id="PTHR23083">
    <property type="entry name" value="TETRATRICOPEPTIDE REPEAT PROTEIN, TPR"/>
    <property type="match status" value="1"/>
</dbReference>
<comment type="function">
    <text evidence="1">Involved in endocytosis.</text>
</comment>
<dbReference type="Gene3D" id="1.25.40.10">
    <property type="entry name" value="Tetratricopeptide repeat domain"/>
    <property type="match status" value="2"/>
</dbReference>
<dbReference type="Proteomes" id="UP000190776">
    <property type="component" value="Unassembled WGS sequence"/>
</dbReference>
<feature type="compositionally biased region" description="Polar residues" evidence="4">
    <location>
        <begin position="477"/>
        <end position="490"/>
    </location>
</feature>
<dbReference type="PROSITE" id="PS50005">
    <property type="entry name" value="TPR"/>
    <property type="match status" value="1"/>
</dbReference>
<sequence length="1154" mass="126407">MLIPLNAQENAKALNYIGQLDEARCNGRWDALPELARKIEKHASHRTCIYTTARAEAQVAAHIRQQRNDSLPPTPTTPPPDLPSLIDSLAAAKDQETTHKQDVFAAETCLAWIHWVLDQPSESLARLPSNVAETIDNLRHGDESFTGWTQVCIVKAAYLKGSVQEKNGAIDEALKTYESVLHFVGSDILSAASLQFKAWSEALLARLCVLLDISKAGDRPEDLGSALHAFRLWARLMENGKAQFSGEALADPPDMRRAVWKAYYDTLSIILRRGSLYSGSSDPDHALLGDAAEHASEEQYLSARLQQRAELKLAESVYESLLLKEARFPKASESNEEVDAWAESVMGNWRIICGPAWTDEELGEGGKAAVGKGVLDILYRAATKSYHSTRILRHLFIVHSSLAEFDLAFKAFDSYVEIVSRGKDRAEKSGEEDPGLDDDNTVLRTAAEAVRILCRFGTRRHAEKAKEVGEQIEKWLKQQTPASRPGTATSEAPHANKSTERLLSPRVLAIAHRAVGISRAHWARLTYEATARSTFQAQAVQAFRKALHPEYQDTTNLETLYALGLLLAEMRDINGAIKVVKRALSSNSRGDGLRSPDGVVGNAEGEDANYVHERKLIPLWHLLALLLTAKSDFNTAAKTCDAAFDQFDDATVLFGNQGEAYRSEHLNESSAELEKSRGNADKGLVDRMESFEKEGILQVKVTQLLLLEVVEGTTAAVDASMELLGLYKRLYGDPTGDIKPPETVDISVQNTPGNRASFFGRTKTLRKNTITQDQNPAAPGGRRSTSSRPSTTATEGAPTIQVTDESGKPNGHHHHGLFHHKHHEKSSTGSIKLRKRSASNVKSPDSAGKDSEKSDGIANGTSRRGSAPSSSGAEQPLRPVPHNMSPTKQLPPQGHADQPPHQDVRLPAPFPNASFAAIEPRFPVLQERRHTTSLLIDVWLFIAGLYARAALFEDAKGAVDEAFKLADNLESEMSQDQSSAKAFFERGWGGGKSIEELWADIWAARGEIAAAEAEPHEALGHFEKGLSHNPDHPAAVVGLSTILLDIYGQVIPAESAQRASAKEGRSAKDSKSNAPDPEELNRLAARDRAYSLLSSLTKLGTGWDYSEAWFALARAYEEGGQVQKAKDVLWWCVELEDSKALRKWSCVGVGGFVL</sequence>
<protein>
    <recommendedName>
        <fullName evidence="7">Filamentation protein</fullName>
    </recommendedName>
</protein>
<dbReference type="EMBL" id="MSZU01000074">
    <property type="protein sequence ID" value="OMP89208.1"/>
    <property type="molecule type" value="Genomic_DNA"/>
</dbReference>
<feature type="region of interest" description="Disordered" evidence="4">
    <location>
        <begin position="1058"/>
        <end position="1078"/>
    </location>
</feature>
<feature type="compositionally biased region" description="Low complexity" evidence="4">
    <location>
        <begin position="862"/>
        <end position="873"/>
    </location>
</feature>